<evidence type="ECO:0000256" key="4">
    <source>
        <dbReference type="ARBA" id="ARBA00008654"/>
    </source>
</evidence>
<dbReference type="InterPro" id="IPR010376">
    <property type="entry name" value="GBBH-like_N"/>
</dbReference>
<dbReference type="SUPFAM" id="SSF51197">
    <property type="entry name" value="Clavaminate synthase-like"/>
    <property type="match status" value="1"/>
</dbReference>
<comment type="pathway">
    <text evidence="3">Amine and polyamine biosynthesis; carnitine biosynthesis.</text>
</comment>
<comment type="catalytic activity">
    <reaction evidence="16">
        <text>N(6),N(6),N(6)-trimethyl-L-lysine + 2-oxoglutarate + O2 = (3S)-3-hydroxy-N(6),N(6),N(6)-trimethyl-L-lysine + succinate + CO2</text>
        <dbReference type="Rhea" id="RHEA:14181"/>
        <dbReference type="ChEBI" id="CHEBI:15379"/>
        <dbReference type="ChEBI" id="CHEBI:16526"/>
        <dbReference type="ChEBI" id="CHEBI:16810"/>
        <dbReference type="ChEBI" id="CHEBI:30031"/>
        <dbReference type="ChEBI" id="CHEBI:58100"/>
        <dbReference type="ChEBI" id="CHEBI:141499"/>
        <dbReference type="EC" id="1.14.11.8"/>
    </reaction>
</comment>
<dbReference type="InterPro" id="IPR012776">
    <property type="entry name" value="Trimethyllysine_dOase"/>
</dbReference>
<dbReference type="InterPro" id="IPR050411">
    <property type="entry name" value="AlphaKG_dependent_hydroxylases"/>
</dbReference>
<name>A0AAU9TYK0_EUPED</name>
<comment type="function">
    <text evidence="15">Converts trimethyllysine (TML) into hydroxytrimethyllysine (HTML).</text>
</comment>
<dbReference type="PANTHER" id="PTHR10696:SF51">
    <property type="entry name" value="TRIMETHYLLYSINE DIOXYGENASE, MITOCHONDRIAL"/>
    <property type="match status" value="1"/>
</dbReference>
<evidence type="ECO:0000259" key="17">
    <source>
        <dbReference type="Pfam" id="PF02668"/>
    </source>
</evidence>
<dbReference type="InterPro" id="IPR003819">
    <property type="entry name" value="TauD/TfdA-like"/>
</dbReference>
<evidence type="ECO:0000256" key="3">
    <source>
        <dbReference type="ARBA" id="ARBA00005022"/>
    </source>
</evidence>
<evidence type="ECO:0000256" key="9">
    <source>
        <dbReference type="ARBA" id="ARBA00022964"/>
    </source>
</evidence>
<dbReference type="CDD" id="cd00250">
    <property type="entry name" value="CAS_like"/>
    <property type="match status" value="1"/>
</dbReference>
<dbReference type="Gene3D" id="3.60.130.10">
    <property type="entry name" value="Clavaminate synthase-like"/>
    <property type="match status" value="1"/>
</dbReference>
<evidence type="ECO:0000256" key="8">
    <source>
        <dbReference type="ARBA" id="ARBA00022873"/>
    </source>
</evidence>
<dbReference type="EC" id="1.14.11.8" evidence="5"/>
<evidence type="ECO:0000256" key="10">
    <source>
        <dbReference type="ARBA" id="ARBA00023002"/>
    </source>
</evidence>
<keyword evidence="10" id="KW-0560">Oxidoreductase</keyword>
<dbReference type="FunFam" id="3.30.2020.30:FF:000002">
    <property type="entry name" value="Putative gamma-butyrobetaine dioxygenase"/>
    <property type="match status" value="1"/>
</dbReference>
<dbReference type="Pfam" id="PF06155">
    <property type="entry name" value="GBBH-like_N"/>
    <property type="match status" value="1"/>
</dbReference>
<dbReference type="PANTHER" id="PTHR10696">
    <property type="entry name" value="GAMMA-BUTYROBETAINE HYDROXYLASE-RELATED"/>
    <property type="match status" value="1"/>
</dbReference>
<proteinExistence type="inferred from homology"/>
<evidence type="ECO:0000256" key="12">
    <source>
        <dbReference type="ARBA" id="ARBA00030363"/>
    </source>
</evidence>
<evidence type="ECO:0000256" key="2">
    <source>
        <dbReference type="ARBA" id="ARBA00001961"/>
    </source>
</evidence>
<keyword evidence="11" id="KW-0408">Iron</keyword>
<evidence type="ECO:0000313" key="19">
    <source>
        <dbReference type="EMBL" id="CAH2091769.1"/>
    </source>
</evidence>
<dbReference type="InterPro" id="IPR038492">
    <property type="entry name" value="GBBH-like_N_sf"/>
</dbReference>
<evidence type="ECO:0000256" key="16">
    <source>
        <dbReference type="ARBA" id="ARBA00049334"/>
    </source>
</evidence>
<dbReference type="FunFam" id="3.60.130.10:FF:000001">
    <property type="entry name" value="Trimethyllysine dioxygenase, mitochondrial"/>
    <property type="match status" value="1"/>
</dbReference>
<reference evidence="19" key="1">
    <citation type="submission" date="2022-03" db="EMBL/GenBank/DDBJ databases">
        <authorList>
            <person name="Tunstrom K."/>
        </authorList>
    </citation>
    <scope>NUCLEOTIDE SEQUENCE</scope>
</reference>
<dbReference type="GO" id="GO:0005739">
    <property type="term" value="C:mitochondrion"/>
    <property type="evidence" value="ECO:0007669"/>
    <property type="project" value="TreeGrafter"/>
</dbReference>
<evidence type="ECO:0000256" key="13">
    <source>
        <dbReference type="ARBA" id="ARBA00031778"/>
    </source>
</evidence>
<dbReference type="NCBIfam" id="TIGR02410">
    <property type="entry name" value="carnitine_TMLD"/>
    <property type="match status" value="1"/>
</dbReference>
<dbReference type="InterPro" id="IPR042098">
    <property type="entry name" value="TauD-like_sf"/>
</dbReference>
<comment type="caution">
    <text evidence="19">The sequence shown here is derived from an EMBL/GenBank/DDBJ whole genome shotgun (WGS) entry which is preliminary data.</text>
</comment>
<dbReference type="Pfam" id="PF02668">
    <property type="entry name" value="TauD"/>
    <property type="match status" value="1"/>
</dbReference>
<evidence type="ECO:0000256" key="14">
    <source>
        <dbReference type="ARBA" id="ARBA00032283"/>
    </source>
</evidence>
<keyword evidence="7" id="KW-0479">Metal-binding</keyword>
<dbReference type="GO" id="GO:0045329">
    <property type="term" value="P:carnitine biosynthetic process"/>
    <property type="evidence" value="ECO:0007669"/>
    <property type="project" value="UniProtKB-KW"/>
</dbReference>
<dbReference type="GO" id="GO:0005506">
    <property type="term" value="F:iron ion binding"/>
    <property type="evidence" value="ECO:0007669"/>
    <property type="project" value="InterPro"/>
</dbReference>
<evidence type="ECO:0000313" key="20">
    <source>
        <dbReference type="Proteomes" id="UP001153954"/>
    </source>
</evidence>
<evidence type="ECO:0000256" key="5">
    <source>
        <dbReference type="ARBA" id="ARBA00012267"/>
    </source>
</evidence>
<protein>
    <recommendedName>
        <fullName evidence="6">Trimethyllysine dioxygenase, mitochondrial</fullName>
        <ecNumber evidence="5">1.14.11.8</ecNumber>
    </recommendedName>
    <alternativeName>
        <fullName evidence="13">Epsilon-trimethyllysine 2-oxoglutarate dioxygenase</fullName>
    </alternativeName>
    <alternativeName>
        <fullName evidence="12">TML hydroxylase</fullName>
    </alternativeName>
    <alternativeName>
        <fullName evidence="14">TML-alpha-ketoglutarate dioxygenase</fullName>
    </alternativeName>
</protein>
<dbReference type="Proteomes" id="UP001153954">
    <property type="component" value="Unassembled WGS sequence"/>
</dbReference>
<feature type="domain" description="Gamma-butyrobetaine hydroxylase-like N-terminal" evidence="18">
    <location>
        <begin position="22"/>
        <end position="98"/>
    </location>
</feature>
<dbReference type="AlphaFoldDB" id="A0AAU9TYK0"/>
<comment type="cofactor">
    <cofactor evidence="2">
        <name>L-ascorbate</name>
        <dbReference type="ChEBI" id="CHEBI:38290"/>
    </cofactor>
</comment>
<dbReference type="EMBL" id="CAKOGL010000011">
    <property type="protein sequence ID" value="CAH2091769.1"/>
    <property type="molecule type" value="Genomic_DNA"/>
</dbReference>
<evidence type="ECO:0000256" key="6">
    <source>
        <dbReference type="ARBA" id="ARBA00016835"/>
    </source>
</evidence>
<gene>
    <name evidence="19" type="ORF">EEDITHA_LOCUS7603</name>
</gene>
<keyword evidence="8" id="KW-0124">Carnitine biosynthesis</keyword>
<evidence type="ECO:0000256" key="15">
    <source>
        <dbReference type="ARBA" id="ARBA00046008"/>
    </source>
</evidence>
<comment type="similarity">
    <text evidence="4">Belongs to the gamma-BBH/TMLD family.</text>
</comment>
<accession>A0AAU9TYK0</accession>
<evidence type="ECO:0000259" key="18">
    <source>
        <dbReference type="Pfam" id="PF06155"/>
    </source>
</evidence>
<organism evidence="19 20">
    <name type="scientific">Euphydryas editha</name>
    <name type="common">Edith's checkerspot</name>
    <dbReference type="NCBI Taxonomy" id="104508"/>
    <lineage>
        <taxon>Eukaryota</taxon>
        <taxon>Metazoa</taxon>
        <taxon>Ecdysozoa</taxon>
        <taxon>Arthropoda</taxon>
        <taxon>Hexapoda</taxon>
        <taxon>Insecta</taxon>
        <taxon>Pterygota</taxon>
        <taxon>Neoptera</taxon>
        <taxon>Endopterygota</taxon>
        <taxon>Lepidoptera</taxon>
        <taxon>Glossata</taxon>
        <taxon>Ditrysia</taxon>
        <taxon>Papilionoidea</taxon>
        <taxon>Nymphalidae</taxon>
        <taxon>Nymphalinae</taxon>
        <taxon>Euphydryas</taxon>
    </lineage>
</organism>
<dbReference type="Gene3D" id="3.30.2020.30">
    <property type="match status" value="1"/>
</dbReference>
<evidence type="ECO:0000256" key="11">
    <source>
        <dbReference type="ARBA" id="ARBA00023004"/>
    </source>
</evidence>
<evidence type="ECO:0000256" key="1">
    <source>
        <dbReference type="ARBA" id="ARBA00001954"/>
    </source>
</evidence>
<feature type="domain" description="TauD/TfdA-like" evidence="17">
    <location>
        <begin position="128"/>
        <end position="364"/>
    </location>
</feature>
<dbReference type="GO" id="GO:0050353">
    <property type="term" value="F:trimethyllysine dioxygenase activity"/>
    <property type="evidence" value="ECO:0007669"/>
    <property type="project" value="UniProtKB-EC"/>
</dbReference>
<sequence>MWRHRNNIVSVMNVLDSVSVLDKSLSIKFEDGTSIAYEDCWLRDHCRCSCCYHADTFQRAHHLLDIPDVTISSVLYDKQTLQITWSDNHVSNYKAQFLANFNYEKWKNSKKLTPIIWRGLEIADRVAKIHVNKFLNSDEGAKTVFKSLLDYGVALIENVDVSVEATEKVCNALGGVQHTMFGGMWRFTTVQDHADTAYTNLPLTVHNDNTYFTEAAGLQILHCLEHTNGTGGETLLVDGFYGATLLKDQHPDDYDFLTKFDVEAEYMDDSHHYKYSAPVIRLNKMKEIIQIRFNVYDRSTMAFSSREECKTYYRSLRNLSKYYENPEFQWKFKLKPGLVMVMDNFRVLHGRTGFSGKRVLCGSYVSRSDWLNKARTLRLIQ</sequence>
<evidence type="ECO:0000256" key="7">
    <source>
        <dbReference type="ARBA" id="ARBA00022723"/>
    </source>
</evidence>
<keyword evidence="9" id="KW-0223">Dioxygenase</keyword>
<comment type="cofactor">
    <cofactor evidence="1">
        <name>Fe(2+)</name>
        <dbReference type="ChEBI" id="CHEBI:29033"/>
    </cofactor>
</comment>
<keyword evidence="20" id="KW-1185">Reference proteome</keyword>